<protein>
    <recommendedName>
        <fullName evidence="5">Calcineurin-like phosphoesterase domain-containing protein</fullName>
    </recommendedName>
</protein>
<dbReference type="InterPro" id="IPR004843">
    <property type="entry name" value="Calcineurin-like_PHP"/>
</dbReference>
<organism evidence="6 7">
    <name type="scientific">Phenylobacterium zucineum (strain HLK1)</name>
    <dbReference type="NCBI Taxonomy" id="450851"/>
    <lineage>
        <taxon>Bacteria</taxon>
        <taxon>Pseudomonadati</taxon>
        <taxon>Pseudomonadota</taxon>
        <taxon>Alphaproteobacteria</taxon>
        <taxon>Caulobacterales</taxon>
        <taxon>Caulobacteraceae</taxon>
        <taxon>Phenylobacterium</taxon>
    </lineage>
</organism>
<comment type="similarity">
    <text evidence="4">Belongs to the cyclic nucleotide phosphodiesterase class-III family.</text>
</comment>
<keyword evidence="7" id="KW-1185">Reference proteome</keyword>
<evidence type="ECO:0000313" key="7">
    <source>
        <dbReference type="Proteomes" id="UP000001868"/>
    </source>
</evidence>
<dbReference type="Pfam" id="PF00149">
    <property type="entry name" value="Metallophos"/>
    <property type="match status" value="1"/>
</dbReference>
<gene>
    <name evidence="6" type="ordered locus">PHZ_c2057</name>
</gene>
<dbReference type="STRING" id="450851.PHZ_c2057"/>
<evidence type="ECO:0000313" key="6">
    <source>
        <dbReference type="EMBL" id="ACG78468.1"/>
    </source>
</evidence>
<sequence length="303" mass="32316">MSTFRLAHLSDPHLPPPARALRLADMASKRALSRLAWRRKRHRHSPAVLDALIADLRRCAPDHIAITGDLTNFATHEEFAAAAEWLRTLGDPASVTVSPGNHDALVAHRTPDRFAPWAPWLGDTPQADFPHVRVRGCVAIVNACTAVPTAWRLAQGALGQDQIARLEAALRRAKAEGLYRIVLLHHPPAEGAVSARKALTDAGRFRAVLEAVGAELVLHGHAHDALLHRIPGPQGAIPVLGVPSASAPPGGHDPAAQWRLIEVTRRSGGFSTRIEARGIAPGNTVERLGAYALAADRAAGLAA</sequence>
<dbReference type="KEGG" id="pzu:PHZ_c2057"/>
<reference evidence="6 7" key="1">
    <citation type="journal article" date="2008" name="BMC Genomics">
        <title>Complete genome of Phenylobacterium zucineum - a novel facultative intracellular bacterium isolated from human erythroleukemia cell line K562.</title>
        <authorList>
            <person name="Luo Y."/>
            <person name="Xu X."/>
            <person name="Ding Z."/>
            <person name="Liu Z."/>
            <person name="Zhang B."/>
            <person name="Yan Z."/>
            <person name="Sun J."/>
            <person name="Hu S."/>
            <person name="Hu X."/>
        </authorList>
    </citation>
    <scope>NUCLEOTIDE SEQUENCE [LARGE SCALE GENOMIC DNA]</scope>
    <source>
        <strain evidence="6 7">HLK1</strain>
    </source>
</reference>
<dbReference type="PANTHER" id="PTHR42988">
    <property type="entry name" value="PHOSPHOHYDROLASE"/>
    <property type="match status" value="1"/>
</dbReference>
<dbReference type="GO" id="GO:0046872">
    <property type="term" value="F:metal ion binding"/>
    <property type="evidence" value="ECO:0007669"/>
    <property type="project" value="UniProtKB-KW"/>
</dbReference>
<dbReference type="SUPFAM" id="SSF56300">
    <property type="entry name" value="Metallo-dependent phosphatases"/>
    <property type="match status" value="1"/>
</dbReference>
<dbReference type="EMBL" id="CP000747">
    <property type="protein sequence ID" value="ACG78468.1"/>
    <property type="molecule type" value="Genomic_DNA"/>
</dbReference>
<dbReference type="HOGENOM" id="CLU_052611_0_0_5"/>
<dbReference type="InterPro" id="IPR029052">
    <property type="entry name" value="Metallo-depent_PP-like"/>
</dbReference>
<dbReference type="RefSeq" id="WP_012522610.1">
    <property type="nucleotide sequence ID" value="NC_011144.1"/>
</dbReference>
<keyword evidence="1" id="KW-0479">Metal-binding</keyword>
<keyword evidence="2" id="KW-0378">Hydrolase</keyword>
<dbReference type="eggNOG" id="COG1409">
    <property type="taxonomic scope" value="Bacteria"/>
</dbReference>
<dbReference type="Proteomes" id="UP000001868">
    <property type="component" value="Chromosome"/>
</dbReference>
<evidence type="ECO:0000256" key="3">
    <source>
        <dbReference type="ARBA" id="ARBA00023004"/>
    </source>
</evidence>
<accession>B4RE35</accession>
<dbReference type="PANTHER" id="PTHR42988:SF2">
    <property type="entry name" value="CYCLIC NUCLEOTIDE PHOSPHODIESTERASE CBUA0032-RELATED"/>
    <property type="match status" value="1"/>
</dbReference>
<feature type="domain" description="Calcineurin-like phosphoesterase" evidence="5">
    <location>
        <begin position="4"/>
        <end position="224"/>
    </location>
</feature>
<evidence type="ECO:0000256" key="1">
    <source>
        <dbReference type="ARBA" id="ARBA00022723"/>
    </source>
</evidence>
<dbReference type="GO" id="GO:0016787">
    <property type="term" value="F:hydrolase activity"/>
    <property type="evidence" value="ECO:0007669"/>
    <property type="project" value="UniProtKB-KW"/>
</dbReference>
<name>B4RE35_PHEZH</name>
<evidence type="ECO:0000256" key="4">
    <source>
        <dbReference type="ARBA" id="ARBA00025742"/>
    </source>
</evidence>
<dbReference type="InterPro" id="IPR050884">
    <property type="entry name" value="CNP_phosphodiesterase-III"/>
</dbReference>
<keyword evidence="3" id="KW-0408">Iron</keyword>
<proteinExistence type="inferred from homology"/>
<dbReference type="OrthoDB" id="9794568at2"/>
<dbReference type="Gene3D" id="3.60.21.10">
    <property type="match status" value="1"/>
</dbReference>
<evidence type="ECO:0000259" key="5">
    <source>
        <dbReference type="Pfam" id="PF00149"/>
    </source>
</evidence>
<evidence type="ECO:0000256" key="2">
    <source>
        <dbReference type="ARBA" id="ARBA00022801"/>
    </source>
</evidence>
<dbReference type="AlphaFoldDB" id="B4RE35"/>